<dbReference type="EMBL" id="FOHB01000011">
    <property type="protein sequence ID" value="SES48752.1"/>
    <property type="molecule type" value="Genomic_DNA"/>
</dbReference>
<dbReference type="RefSeq" id="WP_091762660.1">
    <property type="nucleotide sequence ID" value="NZ_FOHB01000011.1"/>
</dbReference>
<dbReference type="Proteomes" id="UP000199019">
    <property type="component" value="Unassembled WGS sequence"/>
</dbReference>
<gene>
    <name evidence="1" type="ORF">SAMN05216199_0186</name>
</gene>
<evidence type="ECO:0000313" key="1">
    <source>
        <dbReference type="EMBL" id="SES48752.1"/>
    </source>
</evidence>
<sequence>MPEIAVSADDLVRLGDELEEVRAFLAALGRVTGVEPWAFGPGDTGGAVTDVLGNWERYRLLLARRLESLGLAAHTAGAGYVEVEARVADAMGGPLR</sequence>
<reference evidence="2" key="1">
    <citation type="submission" date="2016-10" db="EMBL/GenBank/DDBJ databases">
        <authorList>
            <person name="Varghese N."/>
            <person name="Submissions S."/>
        </authorList>
    </citation>
    <scope>NUCLEOTIDE SEQUENCE [LARGE SCALE GENOMIC DNA]</scope>
    <source>
        <strain evidence="2">CGMCC 1.6963</strain>
    </source>
</reference>
<protein>
    <submittedName>
        <fullName evidence="1">Uncharacterized protein</fullName>
    </submittedName>
</protein>
<organism evidence="1 2">
    <name type="scientific">Pedococcus cremeus</name>
    <dbReference type="NCBI Taxonomy" id="587636"/>
    <lineage>
        <taxon>Bacteria</taxon>
        <taxon>Bacillati</taxon>
        <taxon>Actinomycetota</taxon>
        <taxon>Actinomycetes</taxon>
        <taxon>Micrococcales</taxon>
        <taxon>Intrasporangiaceae</taxon>
        <taxon>Pedococcus</taxon>
    </lineage>
</organism>
<proteinExistence type="predicted"/>
<name>A0A1H9XRI8_9MICO</name>
<evidence type="ECO:0000313" key="2">
    <source>
        <dbReference type="Proteomes" id="UP000199019"/>
    </source>
</evidence>
<keyword evidence="2" id="KW-1185">Reference proteome</keyword>
<dbReference type="STRING" id="587636.SAMN05216199_0186"/>
<dbReference type="AlphaFoldDB" id="A0A1H9XRI8"/>
<accession>A0A1H9XRI8</accession>